<reference evidence="2 3" key="1">
    <citation type="submission" date="2016-02" db="EMBL/GenBank/DDBJ databases">
        <title>Genome analysis of coral dinoflagellate symbionts highlights evolutionary adaptations to a symbiotic lifestyle.</title>
        <authorList>
            <person name="Aranda M."/>
            <person name="Li Y."/>
            <person name="Liew Y.J."/>
            <person name="Baumgarten S."/>
            <person name="Simakov O."/>
            <person name="Wilson M."/>
            <person name="Piel J."/>
            <person name="Ashoor H."/>
            <person name="Bougouffa S."/>
            <person name="Bajic V.B."/>
            <person name="Ryu T."/>
            <person name="Ravasi T."/>
            <person name="Bayer T."/>
            <person name="Micklem G."/>
            <person name="Kim H."/>
            <person name="Bhak J."/>
            <person name="Lajeunesse T.C."/>
            <person name="Voolstra C.R."/>
        </authorList>
    </citation>
    <scope>NUCLEOTIDE SEQUENCE [LARGE SCALE GENOMIC DNA]</scope>
    <source>
        <strain evidence="2 3">CCMP2467</strain>
    </source>
</reference>
<name>A0A1Q9CNS5_SYMMI</name>
<dbReference type="EMBL" id="LSRX01001032">
    <property type="protein sequence ID" value="OLP84581.1"/>
    <property type="molecule type" value="Genomic_DNA"/>
</dbReference>
<evidence type="ECO:0000313" key="3">
    <source>
        <dbReference type="Proteomes" id="UP000186817"/>
    </source>
</evidence>
<sequence>MRVDGREKSPLELSRRCRLHVPICQKCFVLHEALEYTTLLPGAPPEPTFEKTSRFSATPPPGHDMKRAAEGNAEEPPTKRQAHQEPAVSEEA</sequence>
<organism evidence="2 3">
    <name type="scientific">Symbiodinium microadriaticum</name>
    <name type="common">Dinoflagellate</name>
    <name type="synonym">Zooxanthella microadriatica</name>
    <dbReference type="NCBI Taxonomy" id="2951"/>
    <lineage>
        <taxon>Eukaryota</taxon>
        <taxon>Sar</taxon>
        <taxon>Alveolata</taxon>
        <taxon>Dinophyceae</taxon>
        <taxon>Suessiales</taxon>
        <taxon>Symbiodiniaceae</taxon>
        <taxon>Symbiodinium</taxon>
    </lineage>
</organism>
<evidence type="ECO:0000256" key="1">
    <source>
        <dbReference type="SAM" id="MobiDB-lite"/>
    </source>
</evidence>
<keyword evidence="3" id="KW-1185">Reference proteome</keyword>
<comment type="caution">
    <text evidence="2">The sequence shown here is derived from an EMBL/GenBank/DDBJ whole genome shotgun (WGS) entry which is preliminary data.</text>
</comment>
<dbReference type="Proteomes" id="UP000186817">
    <property type="component" value="Unassembled WGS sequence"/>
</dbReference>
<feature type="region of interest" description="Disordered" evidence="1">
    <location>
        <begin position="40"/>
        <end position="92"/>
    </location>
</feature>
<evidence type="ECO:0000313" key="2">
    <source>
        <dbReference type="EMBL" id="OLP84581.1"/>
    </source>
</evidence>
<accession>A0A1Q9CNS5</accession>
<proteinExistence type="predicted"/>
<dbReference type="OrthoDB" id="10295253at2759"/>
<protein>
    <submittedName>
        <fullName evidence="2">Uncharacterized protein</fullName>
    </submittedName>
</protein>
<dbReference type="AlphaFoldDB" id="A0A1Q9CNS5"/>
<gene>
    <name evidence="2" type="ORF">AK812_SmicGene34550</name>
</gene>